<dbReference type="AlphaFoldDB" id="A0AAW1M1D5"/>
<feature type="region of interest" description="Disordered" evidence="1">
    <location>
        <begin position="147"/>
        <end position="180"/>
    </location>
</feature>
<accession>A0AAW1M1D5</accession>
<proteinExistence type="predicted"/>
<feature type="compositionally biased region" description="Low complexity" evidence="1">
    <location>
        <begin position="220"/>
        <end position="238"/>
    </location>
</feature>
<gene>
    <name evidence="2" type="ORF">RND81_03G193100</name>
</gene>
<dbReference type="PANTHER" id="PTHR35486">
    <property type="entry name" value="EXPRESSED PROTEIN"/>
    <property type="match status" value="1"/>
</dbReference>
<protein>
    <submittedName>
        <fullName evidence="2">Uncharacterized protein</fullName>
    </submittedName>
</protein>
<dbReference type="EMBL" id="JBDFQZ010000003">
    <property type="protein sequence ID" value="KAK9742719.1"/>
    <property type="molecule type" value="Genomic_DNA"/>
</dbReference>
<reference evidence="2" key="1">
    <citation type="submission" date="2024-03" db="EMBL/GenBank/DDBJ databases">
        <title>WGS assembly of Saponaria officinalis var. Norfolk2.</title>
        <authorList>
            <person name="Jenkins J."/>
            <person name="Shu S."/>
            <person name="Grimwood J."/>
            <person name="Barry K."/>
            <person name="Goodstein D."/>
            <person name="Schmutz J."/>
            <person name="Leebens-Mack J."/>
            <person name="Osbourn A."/>
        </authorList>
    </citation>
    <scope>NUCLEOTIDE SEQUENCE [LARGE SCALE GENOMIC DNA]</scope>
    <source>
        <strain evidence="2">JIC</strain>
    </source>
</reference>
<keyword evidence="3" id="KW-1185">Reference proteome</keyword>
<evidence type="ECO:0000313" key="2">
    <source>
        <dbReference type="EMBL" id="KAK9742719.1"/>
    </source>
</evidence>
<feature type="compositionally biased region" description="Low complexity" evidence="1">
    <location>
        <begin position="161"/>
        <end position="180"/>
    </location>
</feature>
<comment type="caution">
    <text evidence="2">The sequence shown here is derived from an EMBL/GenBank/DDBJ whole genome shotgun (WGS) entry which is preliminary data.</text>
</comment>
<dbReference type="PANTHER" id="PTHR35486:SF1">
    <property type="entry name" value="OS02G0689500 PROTEIN"/>
    <property type="match status" value="1"/>
</dbReference>
<dbReference type="Proteomes" id="UP001443914">
    <property type="component" value="Unassembled WGS sequence"/>
</dbReference>
<organism evidence="2 3">
    <name type="scientific">Saponaria officinalis</name>
    <name type="common">Common soapwort</name>
    <name type="synonym">Lychnis saponaria</name>
    <dbReference type="NCBI Taxonomy" id="3572"/>
    <lineage>
        <taxon>Eukaryota</taxon>
        <taxon>Viridiplantae</taxon>
        <taxon>Streptophyta</taxon>
        <taxon>Embryophyta</taxon>
        <taxon>Tracheophyta</taxon>
        <taxon>Spermatophyta</taxon>
        <taxon>Magnoliopsida</taxon>
        <taxon>eudicotyledons</taxon>
        <taxon>Gunneridae</taxon>
        <taxon>Pentapetalae</taxon>
        <taxon>Caryophyllales</taxon>
        <taxon>Caryophyllaceae</taxon>
        <taxon>Caryophylleae</taxon>
        <taxon>Saponaria</taxon>
    </lineage>
</organism>
<name>A0AAW1M1D5_SAPOF</name>
<sequence length="263" mass="29227">MRCKKHLSDFSSTVGVCASCLRIRLISLIEQSESPIQFHSNSNNQNPNCLRFEQQKQNQPKQQPPPQLIFPRSVSPYITRRKSDPIQRFFATPQVNINTNPNPKKKHNKFGLISRLFRSRSTASTSSSNSTLVSHNSAVLACRNKGMSPENEWNADETAESSPARWANRPSPARANRPSPARAASMAFCLSPLVRASPARNWRGEKSGFSGEIRVSACNGNNENSKSSNNNNNKNKSNLPNAASFCGNRSRKLADFGRVNVNR</sequence>
<feature type="region of interest" description="Disordered" evidence="1">
    <location>
        <begin position="220"/>
        <end position="246"/>
    </location>
</feature>
<evidence type="ECO:0000256" key="1">
    <source>
        <dbReference type="SAM" id="MobiDB-lite"/>
    </source>
</evidence>
<evidence type="ECO:0000313" key="3">
    <source>
        <dbReference type="Proteomes" id="UP001443914"/>
    </source>
</evidence>